<feature type="region of interest" description="Disordered" evidence="1">
    <location>
        <begin position="30"/>
        <end position="80"/>
    </location>
</feature>
<feature type="region of interest" description="Disordered" evidence="1">
    <location>
        <begin position="269"/>
        <end position="305"/>
    </location>
</feature>
<organism evidence="2 3">
    <name type="scientific">Niveomyces insectorum RCEF 264</name>
    <dbReference type="NCBI Taxonomy" id="1081102"/>
    <lineage>
        <taxon>Eukaryota</taxon>
        <taxon>Fungi</taxon>
        <taxon>Dikarya</taxon>
        <taxon>Ascomycota</taxon>
        <taxon>Pezizomycotina</taxon>
        <taxon>Sordariomycetes</taxon>
        <taxon>Hypocreomycetidae</taxon>
        <taxon>Hypocreales</taxon>
        <taxon>Cordycipitaceae</taxon>
        <taxon>Niveomyces</taxon>
    </lineage>
</organism>
<name>A0A167NIK9_9HYPO</name>
<evidence type="ECO:0000256" key="1">
    <source>
        <dbReference type="SAM" id="MobiDB-lite"/>
    </source>
</evidence>
<dbReference type="AlphaFoldDB" id="A0A167NIK9"/>
<dbReference type="EMBL" id="AZHD01000019">
    <property type="protein sequence ID" value="OAA55592.1"/>
    <property type="molecule type" value="Genomic_DNA"/>
</dbReference>
<reference evidence="2 3" key="1">
    <citation type="journal article" date="2016" name="Genome Biol. Evol.">
        <title>Divergent and convergent evolution of fungal pathogenicity.</title>
        <authorList>
            <person name="Shang Y."/>
            <person name="Xiao G."/>
            <person name="Zheng P."/>
            <person name="Cen K."/>
            <person name="Zhan S."/>
            <person name="Wang C."/>
        </authorList>
    </citation>
    <scope>NUCLEOTIDE SEQUENCE [LARGE SCALE GENOMIC DNA]</scope>
    <source>
        <strain evidence="2 3">RCEF 264</strain>
    </source>
</reference>
<gene>
    <name evidence="2" type="ORF">SPI_08276</name>
</gene>
<dbReference type="Proteomes" id="UP000076874">
    <property type="component" value="Unassembled WGS sequence"/>
</dbReference>
<comment type="caution">
    <text evidence="2">The sequence shown here is derived from an EMBL/GenBank/DDBJ whole genome shotgun (WGS) entry which is preliminary data.</text>
</comment>
<feature type="compositionally biased region" description="Acidic residues" evidence="1">
    <location>
        <begin position="273"/>
        <end position="305"/>
    </location>
</feature>
<feature type="compositionally biased region" description="Basic and acidic residues" evidence="1">
    <location>
        <begin position="147"/>
        <end position="158"/>
    </location>
</feature>
<proteinExistence type="predicted"/>
<keyword evidence="3" id="KW-1185">Reference proteome</keyword>
<sequence>MVYEEMDDFCLPKRYLPAWIPPRPAPVVEDREPGFYQSHHHPDGHHGTYSNGLGPDRSAGSRIGPPTAEPFTPKAPQYDIEPRRRLVSTANADIAASHVSRDISILDATLGSHAADEKRKEEEGEEYKWTTPLTSLPAWGDFAVDFPADRGDDDKANSDEDNQSGEDISSVTATCGSIPDSAIVFVNGMRVVVAPEAAYMLGEDRHRHRHSECPPIVGYEPDEQFDEHLWTDDGYGMADGANRMGDYICSAYAVDGYDEQSDDVYVSSAGVDGEYEDKNENEDEDEDADDNEYDYTEEETDEAEDADAVANSVYGSFNAELAIHRYAYLAHAYDHHRHHSDRYDGRYANRYDVVAAFAALWDVLLPVPAGAANRLIADPIGAAEWSAARPFRAAALNPMACPWPAVDPSVRRSPLAVIVDGSTPLPAPSTATTTPVHPVWFGAIGQDWLGRSATPSVAVV</sequence>
<feature type="region of interest" description="Disordered" evidence="1">
    <location>
        <begin position="144"/>
        <end position="173"/>
    </location>
</feature>
<evidence type="ECO:0000313" key="3">
    <source>
        <dbReference type="Proteomes" id="UP000076874"/>
    </source>
</evidence>
<evidence type="ECO:0000313" key="2">
    <source>
        <dbReference type="EMBL" id="OAA55592.1"/>
    </source>
</evidence>
<protein>
    <submittedName>
        <fullName evidence="2">Uncharacterized protein</fullName>
    </submittedName>
</protein>
<accession>A0A167NIK9</accession>